<dbReference type="NCBIfam" id="TIGR00254">
    <property type="entry name" value="GGDEF"/>
    <property type="match status" value="1"/>
</dbReference>
<dbReference type="Proteomes" id="UP000196027">
    <property type="component" value="Chromosome"/>
</dbReference>
<evidence type="ECO:0000313" key="7">
    <source>
        <dbReference type="Proteomes" id="UP000196027"/>
    </source>
</evidence>
<comment type="cofactor">
    <cofactor evidence="1">
        <name>Mg(2+)</name>
        <dbReference type="ChEBI" id="CHEBI:18420"/>
    </cofactor>
</comment>
<evidence type="ECO:0000256" key="2">
    <source>
        <dbReference type="ARBA" id="ARBA00012528"/>
    </source>
</evidence>
<dbReference type="InterPro" id="IPR029787">
    <property type="entry name" value="Nucleotide_cyclase"/>
</dbReference>
<sequence>MKKHRSLPVIIFAALLIVSTTIVFVVGGVLIATEMSHQNIPLGSAGADPIINQRITLLLGLLIGVLGLAALVSYFIVRKISGQLNLFLDDMRTFALDNKPIDTSRLDIKELYTLGQTANRFSQQRALMLRELQRLSQRDPLTDLYNRRHISEILVLEEARCKRKQGGFGLIICDIDFFKAINDSLGHDAGDVVLRQVAQSLKNTLRKHDYIARWGGEEFLIMLPDANLNASKCVAEKLCEAIGNLHIPYKDQMVNVTITCGVTLHGGEMELMESIDRADKALYDGKRGGRNRVVIKPPVGLAVAS</sequence>
<dbReference type="Pfam" id="PF00990">
    <property type="entry name" value="GGDEF"/>
    <property type="match status" value="1"/>
</dbReference>
<accession>A0A1Y0IE45</accession>
<proteinExistence type="predicted"/>
<dbReference type="Gene3D" id="3.30.70.270">
    <property type="match status" value="1"/>
</dbReference>
<evidence type="ECO:0000256" key="1">
    <source>
        <dbReference type="ARBA" id="ARBA00001946"/>
    </source>
</evidence>
<keyword evidence="4" id="KW-0812">Transmembrane</keyword>
<dbReference type="PANTHER" id="PTHR45138:SF9">
    <property type="entry name" value="DIGUANYLATE CYCLASE DGCM-RELATED"/>
    <property type="match status" value="1"/>
</dbReference>
<evidence type="ECO:0000256" key="4">
    <source>
        <dbReference type="SAM" id="Phobius"/>
    </source>
</evidence>
<keyword evidence="7" id="KW-1185">Reference proteome</keyword>
<gene>
    <name evidence="6" type="ORF">OLMES_4554</name>
</gene>
<evidence type="ECO:0000313" key="6">
    <source>
        <dbReference type="EMBL" id="ARU58550.1"/>
    </source>
</evidence>
<organism evidence="6 7">
    <name type="scientific">Oleiphilus messinensis</name>
    <dbReference type="NCBI Taxonomy" id="141451"/>
    <lineage>
        <taxon>Bacteria</taxon>
        <taxon>Pseudomonadati</taxon>
        <taxon>Pseudomonadota</taxon>
        <taxon>Gammaproteobacteria</taxon>
        <taxon>Oceanospirillales</taxon>
        <taxon>Oleiphilaceae</taxon>
        <taxon>Oleiphilus</taxon>
    </lineage>
</organism>
<keyword evidence="4" id="KW-1133">Transmembrane helix</keyword>
<reference evidence="6 7" key="1">
    <citation type="submission" date="2017-05" db="EMBL/GenBank/DDBJ databases">
        <title>Genomic insights into alkan degradation activity of Oleiphilus messinensis.</title>
        <authorList>
            <person name="Kozyavkin S.A."/>
            <person name="Slesarev A.I."/>
            <person name="Golyshin P.N."/>
            <person name="Korzhenkov A."/>
            <person name="Golyshina O.N."/>
            <person name="Toshchakov S.V."/>
        </authorList>
    </citation>
    <scope>NUCLEOTIDE SEQUENCE [LARGE SCALE GENOMIC DNA]</scope>
    <source>
        <strain evidence="6 7">ME102</strain>
    </source>
</reference>
<comment type="catalytic activity">
    <reaction evidence="3">
        <text>2 GTP = 3',3'-c-di-GMP + 2 diphosphate</text>
        <dbReference type="Rhea" id="RHEA:24898"/>
        <dbReference type="ChEBI" id="CHEBI:33019"/>
        <dbReference type="ChEBI" id="CHEBI:37565"/>
        <dbReference type="ChEBI" id="CHEBI:58805"/>
        <dbReference type="EC" id="2.7.7.65"/>
    </reaction>
</comment>
<dbReference type="RefSeq" id="WP_157678464.1">
    <property type="nucleotide sequence ID" value="NZ_CP021425.1"/>
</dbReference>
<dbReference type="PROSITE" id="PS50887">
    <property type="entry name" value="GGDEF"/>
    <property type="match status" value="1"/>
</dbReference>
<feature type="transmembrane region" description="Helical" evidence="4">
    <location>
        <begin position="7"/>
        <end position="32"/>
    </location>
</feature>
<dbReference type="PANTHER" id="PTHR45138">
    <property type="entry name" value="REGULATORY COMPONENTS OF SENSORY TRANSDUCTION SYSTEM"/>
    <property type="match status" value="1"/>
</dbReference>
<dbReference type="AlphaFoldDB" id="A0A1Y0IE45"/>
<evidence type="ECO:0000256" key="3">
    <source>
        <dbReference type="ARBA" id="ARBA00034247"/>
    </source>
</evidence>
<dbReference type="FunFam" id="3.30.70.270:FF:000001">
    <property type="entry name" value="Diguanylate cyclase domain protein"/>
    <property type="match status" value="1"/>
</dbReference>
<dbReference type="OrthoDB" id="9812260at2"/>
<dbReference type="SUPFAM" id="SSF55073">
    <property type="entry name" value="Nucleotide cyclase"/>
    <property type="match status" value="1"/>
</dbReference>
<feature type="domain" description="GGDEF" evidence="5">
    <location>
        <begin position="166"/>
        <end position="298"/>
    </location>
</feature>
<dbReference type="InterPro" id="IPR043128">
    <property type="entry name" value="Rev_trsase/Diguanyl_cyclase"/>
</dbReference>
<dbReference type="KEGG" id="ome:OLMES_4554"/>
<dbReference type="EC" id="2.7.7.65" evidence="2"/>
<dbReference type="SMART" id="SM00267">
    <property type="entry name" value="GGDEF"/>
    <property type="match status" value="1"/>
</dbReference>
<protein>
    <recommendedName>
        <fullName evidence="2">diguanylate cyclase</fullName>
        <ecNumber evidence="2">2.7.7.65</ecNumber>
    </recommendedName>
</protein>
<dbReference type="InterPro" id="IPR050469">
    <property type="entry name" value="Diguanylate_Cyclase"/>
</dbReference>
<evidence type="ECO:0000259" key="5">
    <source>
        <dbReference type="PROSITE" id="PS50887"/>
    </source>
</evidence>
<dbReference type="GO" id="GO:0052621">
    <property type="term" value="F:diguanylate cyclase activity"/>
    <property type="evidence" value="ECO:0007669"/>
    <property type="project" value="UniProtKB-EC"/>
</dbReference>
<dbReference type="InterPro" id="IPR000160">
    <property type="entry name" value="GGDEF_dom"/>
</dbReference>
<keyword evidence="4" id="KW-0472">Membrane</keyword>
<dbReference type="EMBL" id="CP021425">
    <property type="protein sequence ID" value="ARU58550.1"/>
    <property type="molecule type" value="Genomic_DNA"/>
</dbReference>
<name>A0A1Y0IE45_9GAMM</name>
<feature type="transmembrane region" description="Helical" evidence="4">
    <location>
        <begin position="55"/>
        <end position="77"/>
    </location>
</feature>
<dbReference type="CDD" id="cd01949">
    <property type="entry name" value="GGDEF"/>
    <property type="match status" value="1"/>
</dbReference>